<sequence>MKSLCRLVGCSKRQSDGFGPASKFYPQMASAMALAVALCVSNVAIGQSSSSPATEAGQTDGASTGPPRPNIVWIMSEDNSADYLRHFDPMGAPAPNIEAMANHGITFDHAFSNAPVCSVARTTLITSCYGPRIGTQFHRRIELAKLASGMQMFPAYLRQAGYYTTNQSKEDYNATPSRGVWDDSSKRASWKNRPGDDTPFFHVQTDAASHEGRLHFPESDVTQKATVTDPQSVQLQPYFPDTPLMRYTRARYQDQMMVIDDGVGRIIRELDAAGQLENTFVFYFGDHGGVLPGSKGYTFESGLHVPLVVRVPRQFADKVGRSLGSRTDGFVQFVDFGPTVLSLAGIQPPAFVDGKAFLGDSVDPAEVDARDEAFGYADRFDEKYDLVRTLRKGNFKYVRNFEAFYPDGMQNNYRYQMAAYRQWRSLYQAGKLNEVQSQFFRPKSVESLYDLDVDPFETHNLAGDPAHAAKLLELRSRLMDRLKGMPDLSFVPEAKLVEQAMNDPVAFGQSHQEYIAELIDVANLALLPFADAQDRLRKAIASDDAATRYWGVIAATALGDPAASLTDDVADRLQDSDPLVVARAVEFMAVVGGQDARASLYGALAKATTDAEALQILGTAVFLRDHTDGRFPIEIDKIKLMFDPPAKGEVQRRLDYLGS</sequence>
<dbReference type="RefSeq" id="WP_246146266.1">
    <property type="nucleotide sequence ID" value="NZ_CP036525.1"/>
</dbReference>
<dbReference type="InterPro" id="IPR016024">
    <property type="entry name" value="ARM-type_fold"/>
</dbReference>
<proteinExistence type="inferred from homology"/>
<dbReference type="PANTHER" id="PTHR42693">
    <property type="entry name" value="ARYLSULFATASE FAMILY MEMBER"/>
    <property type="match status" value="1"/>
</dbReference>
<keyword evidence="2" id="KW-0378">Hydrolase</keyword>
<dbReference type="SUPFAM" id="SSF48371">
    <property type="entry name" value="ARM repeat"/>
    <property type="match status" value="1"/>
</dbReference>
<keyword evidence="6" id="KW-1185">Reference proteome</keyword>
<evidence type="ECO:0000313" key="6">
    <source>
        <dbReference type="Proteomes" id="UP000318538"/>
    </source>
</evidence>
<evidence type="ECO:0000256" key="2">
    <source>
        <dbReference type="ARBA" id="ARBA00022801"/>
    </source>
</evidence>
<dbReference type="GO" id="GO:0004065">
    <property type="term" value="F:arylsulfatase activity"/>
    <property type="evidence" value="ECO:0007669"/>
    <property type="project" value="TreeGrafter"/>
</dbReference>
<name>A0A517NJ49_9BACT</name>
<dbReference type="Proteomes" id="UP000318538">
    <property type="component" value="Chromosome"/>
</dbReference>
<feature type="compositionally biased region" description="Polar residues" evidence="3">
    <location>
        <begin position="50"/>
        <end position="62"/>
    </location>
</feature>
<dbReference type="InterPro" id="IPR000917">
    <property type="entry name" value="Sulfatase_N"/>
</dbReference>
<reference evidence="5 6" key="1">
    <citation type="submission" date="2019-02" db="EMBL/GenBank/DDBJ databases">
        <title>Deep-cultivation of Planctomycetes and their phenomic and genomic characterization uncovers novel biology.</title>
        <authorList>
            <person name="Wiegand S."/>
            <person name="Jogler M."/>
            <person name="Boedeker C."/>
            <person name="Pinto D."/>
            <person name="Vollmers J."/>
            <person name="Rivas-Marin E."/>
            <person name="Kohn T."/>
            <person name="Peeters S.H."/>
            <person name="Heuer A."/>
            <person name="Rast P."/>
            <person name="Oberbeckmann S."/>
            <person name="Bunk B."/>
            <person name="Jeske O."/>
            <person name="Meyerdierks A."/>
            <person name="Storesund J.E."/>
            <person name="Kallscheuer N."/>
            <person name="Luecker S."/>
            <person name="Lage O.M."/>
            <person name="Pohl T."/>
            <person name="Merkel B.J."/>
            <person name="Hornburger P."/>
            <person name="Mueller R.-W."/>
            <person name="Bruemmer F."/>
            <person name="Labrenz M."/>
            <person name="Spormann A.M."/>
            <person name="Op den Camp H."/>
            <person name="Overmann J."/>
            <person name="Amann R."/>
            <person name="Jetten M.S.M."/>
            <person name="Mascher T."/>
            <person name="Medema M.H."/>
            <person name="Devos D.P."/>
            <person name="Kaster A.-K."/>
            <person name="Ovreas L."/>
            <person name="Rohde M."/>
            <person name="Galperin M.Y."/>
            <person name="Jogler C."/>
        </authorList>
    </citation>
    <scope>NUCLEOTIDE SEQUENCE [LARGE SCALE GENOMIC DNA]</scope>
    <source>
        <strain evidence="5 6">K22_7</strain>
    </source>
</reference>
<dbReference type="EMBL" id="CP036525">
    <property type="protein sequence ID" value="QDT07155.1"/>
    <property type="molecule type" value="Genomic_DNA"/>
</dbReference>
<evidence type="ECO:0000256" key="3">
    <source>
        <dbReference type="SAM" id="MobiDB-lite"/>
    </source>
</evidence>
<dbReference type="InterPro" id="IPR050738">
    <property type="entry name" value="Sulfatase"/>
</dbReference>
<dbReference type="InterPro" id="IPR017850">
    <property type="entry name" value="Alkaline_phosphatase_core_sf"/>
</dbReference>
<accession>A0A517NJ49</accession>
<evidence type="ECO:0000256" key="1">
    <source>
        <dbReference type="ARBA" id="ARBA00008779"/>
    </source>
</evidence>
<comment type="similarity">
    <text evidence="1">Belongs to the sulfatase family.</text>
</comment>
<feature type="region of interest" description="Disordered" evidence="3">
    <location>
        <begin position="50"/>
        <end position="70"/>
    </location>
</feature>
<dbReference type="Pfam" id="PF00884">
    <property type="entry name" value="Sulfatase"/>
    <property type="match status" value="1"/>
</dbReference>
<dbReference type="KEGG" id="rlc:K227x_55800"/>
<evidence type="ECO:0000313" key="5">
    <source>
        <dbReference type="EMBL" id="QDT07155.1"/>
    </source>
</evidence>
<protein>
    <submittedName>
        <fullName evidence="5">Sulfatase</fullName>
    </submittedName>
</protein>
<dbReference type="Gene3D" id="3.40.720.10">
    <property type="entry name" value="Alkaline Phosphatase, subunit A"/>
    <property type="match status" value="1"/>
</dbReference>
<organism evidence="5 6">
    <name type="scientific">Rubripirellula lacrimiformis</name>
    <dbReference type="NCBI Taxonomy" id="1930273"/>
    <lineage>
        <taxon>Bacteria</taxon>
        <taxon>Pseudomonadati</taxon>
        <taxon>Planctomycetota</taxon>
        <taxon>Planctomycetia</taxon>
        <taxon>Pirellulales</taxon>
        <taxon>Pirellulaceae</taxon>
        <taxon>Rubripirellula</taxon>
    </lineage>
</organism>
<feature type="domain" description="Sulfatase N-terminal" evidence="4">
    <location>
        <begin position="69"/>
        <end position="346"/>
    </location>
</feature>
<dbReference type="SUPFAM" id="SSF53649">
    <property type="entry name" value="Alkaline phosphatase-like"/>
    <property type="match status" value="1"/>
</dbReference>
<dbReference type="PANTHER" id="PTHR42693:SF53">
    <property type="entry name" value="ENDO-4-O-SULFATASE"/>
    <property type="match status" value="1"/>
</dbReference>
<dbReference type="AlphaFoldDB" id="A0A517NJ49"/>
<evidence type="ECO:0000259" key="4">
    <source>
        <dbReference type="Pfam" id="PF00884"/>
    </source>
</evidence>
<gene>
    <name evidence="5" type="ORF">K227x_55800</name>
</gene>
<dbReference type="CDD" id="cd16027">
    <property type="entry name" value="SGSH"/>
    <property type="match status" value="1"/>
</dbReference>